<comment type="caution">
    <text evidence="3">The sequence shown here is derived from an EMBL/GenBank/DDBJ whole genome shotgun (WGS) entry which is preliminary data.</text>
</comment>
<keyword evidence="1" id="KW-0812">Transmembrane</keyword>
<feature type="chain" id="PRO_5032859804" evidence="2">
    <location>
        <begin position="24"/>
        <end position="272"/>
    </location>
</feature>
<protein>
    <submittedName>
        <fullName evidence="3">Uncharacterized protein</fullName>
    </submittedName>
</protein>
<evidence type="ECO:0000256" key="2">
    <source>
        <dbReference type="SAM" id="SignalP"/>
    </source>
</evidence>
<keyword evidence="2" id="KW-0732">Signal</keyword>
<dbReference type="AlphaFoldDB" id="A0A845SXP5"/>
<dbReference type="RefSeq" id="WP_162221005.1">
    <property type="nucleotide sequence ID" value="NZ_JANJZM010000026.1"/>
</dbReference>
<sequence length="272" mass="32345">MKKSAVFLAVILLLAFCSVPCFAEIQWPPPNYNMPRTVLSESSFDYLSESLKISYGALSSTGLRIAGVVFSVCLISGIFLRLFLDKLNLYNSVWKREFHRKVKAEDRRRNLDSIVEDRVAEMEVGLLAKARFRLRNPLADLNEKIYQRELSYQADQAIRQRHPERAYEEAIYRRQISAAAGIEFVRRNPVLSAESRISSRENNFVAEGLFRQRNPNYTVMRKVDDRFLSDEADKQYREQFPERYDQRREMYENLSREYDEARHRRPRRRRWR</sequence>
<gene>
    <name evidence="3" type="ORF">FMM72_07210</name>
</gene>
<feature type="signal peptide" evidence="2">
    <location>
        <begin position="1"/>
        <end position="23"/>
    </location>
</feature>
<dbReference type="Proteomes" id="UP000462501">
    <property type="component" value="Unassembled WGS sequence"/>
</dbReference>
<feature type="transmembrane region" description="Helical" evidence="1">
    <location>
        <begin position="65"/>
        <end position="84"/>
    </location>
</feature>
<evidence type="ECO:0000256" key="1">
    <source>
        <dbReference type="SAM" id="Phobius"/>
    </source>
</evidence>
<evidence type="ECO:0000313" key="4">
    <source>
        <dbReference type="Proteomes" id="UP000462501"/>
    </source>
</evidence>
<keyword evidence="1" id="KW-0472">Membrane</keyword>
<proteinExistence type="predicted"/>
<dbReference type="EMBL" id="VIQT01000009">
    <property type="protein sequence ID" value="NDO39042.1"/>
    <property type="molecule type" value="Genomic_DNA"/>
</dbReference>
<name>A0A845SXP5_9FIRM</name>
<evidence type="ECO:0000313" key="3">
    <source>
        <dbReference type="EMBL" id="NDO39042.1"/>
    </source>
</evidence>
<accession>A0A845SXP5</accession>
<reference evidence="3 4" key="1">
    <citation type="submission" date="2019-06" db="EMBL/GenBank/DDBJ databases">
        <title>Draft genome sequences of 15 bacterial species constituting the stable defined intestinal microbiota of the GM15 gnotobiotic mouse model.</title>
        <authorList>
            <person name="Elie C."/>
            <person name="Mathieu A."/>
            <person name="Saliou A."/>
            <person name="Darnaud M."/>
            <person name="Leulier F."/>
            <person name="Tamellini A."/>
        </authorList>
    </citation>
    <scope>NUCLEOTIDE SEQUENCE [LARGE SCALE GENOMIC DNA]</scope>
    <source>
        <strain evidence="3 4">JM4-15</strain>
    </source>
</reference>
<keyword evidence="1" id="KW-1133">Transmembrane helix</keyword>
<organism evidence="3 4">
    <name type="scientific">Anaerotruncus colihominis</name>
    <dbReference type="NCBI Taxonomy" id="169435"/>
    <lineage>
        <taxon>Bacteria</taxon>
        <taxon>Bacillati</taxon>
        <taxon>Bacillota</taxon>
        <taxon>Clostridia</taxon>
        <taxon>Eubacteriales</taxon>
        <taxon>Oscillospiraceae</taxon>
        <taxon>Anaerotruncus</taxon>
    </lineage>
</organism>